<dbReference type="OrthoDB" id="5330508at2759"/>
<evidence type="ECO:0000313" key="2">
    <source>
        <dbReference type="Proteomes" id="UP000288859"/>
    </source>
</evidence>
<protein>
    <recommendedName>
        <fullName evidence="3">VOC domain-containing protein</fullName>
    </recommendedName>
</protein>
<dbReference type="SUPFAM" id="SSF54593">
    <property type="entry name" value="Glyoxalase/Bleomycin resistance protein/Dihydroxybiphenyl dioxygenase"/>
    <property type="match status" value="2"/>
</dbReference>
<sequence>MAYKVRYMWHPTHMVTDLPACERFFQDVFNLESIPVEANLPPKEECPTYPRDYSILTLIRDVMFDSVDPTKYVVEGRQNLDDVDAPGHPLCFGLAVEGADELYKTFVENGIRSTDQANRVARRNKAPITGFKNATLFFTLPESAGLRYQFYPVEATGYPDPRAEPGWKLPPVSKDDPLALEFCSHHTILSLDPTKAFNVFIGILKGKIIHRGRNELLETDSTYISLGSDVYEIAIPTRAGSFAADDVKWNAPFDTYHGITFRTADLAKVRRHLEAKRVPLLLQNDHMIITDPKHTIGVPWGFTDNKIPGDLRLAP</sequence>
<dbReference type="EMBL" id="NAJM01000036">
    <property type="protein sequence ID" value="RVX68680.1"/>
    <property type="molecule type" value="Genomic_DNA"/>
</dbReference>
<dbReference type="Proteomes" id="UP000288859">
    <property type="component" value="Unassembled WGS sequence"/>
</dbReference>
<evidence type="ECO:0008006" key="3">
    <source>
        <dbReference type="Google" id="ProtNLM"/>
    </source>
</evidence>
<reference evidence="1 2" key="1">
    <citation type="submission" date="2017-03" db="EMBL/GenBank/DDBJ databases">
        <title>Genomes of endolithic fungi from Antarctica.</title>
        <authorList>
            <person name="Coleine C."/>
            <person name="Masonjones S."/>
            <person name="Stajich J.E."/>
        </authorList>
    </citation>
    <scope>NUCLEOTIDE SEQUENCE [LARGE SCALE GENOMIC DNA]</scope>
    <source>
        <strain evidence="1 2">CCFEE 6314</strain>
    </source>
</reference>
<dbReference type="InterPro" id="IPR029068">
    <property type="entry name" value="Glyas_Bleomycin-R_OHBP_Dase"/>
</dbReference>
<comment type="caution">
    <text evidence="1">The sequence shown here is derived from an EMBL/GenBank/DDBJ whole genome shotgun (WGS) entry which is preliminary data.</text>
</comment>
<evidence type="ECO:0000313" key="1">
    <source>
        <dbReference type="EMBL" id="RVX68680.1"/>
    </source>
</evidence>
<organism evidence="1 2">
    <name type="scientific">Exophiala mesophila</name>
    <name type="common">Black yeast-like fungus</name>
    <dbReference type="NCBI Taxonomy" id="212818"/>
    <lineage>
        <taxon>Eukaryota</taxon>
        <taxon>Fungi</taxon>
        <taxon>Dikarya</taxon>
        <taxon>Ascomycota</taxon>
        <taxon>Pezizomycotina</taxon>
        <taxon>Eurotiomycetes</taxon>
        <taxon>Chaetothyriomycetidae</taxon>
        <taxon>Chaetothyriales</taxon>
        <taxon>Herpotrichiellaceae</taxon>
        <taxon>Exophiala</taxon>
    </lineage>
</organism>
<accession>A0A438MY60</accession>
<name>A0A438MY60_EXOME</name>
<dbReference type="AlphaFoldDB" id="A0A438MY60"/>
<gene>
    <name evidence="1" type="ORF">B0A52_07107</name>
</gene>
<proteinExistence type="predicted"/>